<dbReference type="EMBL" id="JAEAOA010001153">
    <property type="protein sequence ID" value="KAK3590611.1"/>
    <property type="molecule type" value="Genomic_DNA"/>
</dbReference>
<feature type="compositionally biased region" description="Basic and acidic residues" evidence="1">
    <location>
        <begin position="463"/>
        <end position="472"/>
    </location>
</feature>
<organism evidence="2 3">
    <name type="scientific">Potamilus streckersoni</name>
    <dbReference type="NCBI Taxonomy" id="2493646"/>
    <lineage>
        <taxon>Eukaryota</taxon>
        <taxon>Metazoa</taxon>
        <taxon>Spiralia</taxon>
        <taxon>Lophotrochozoa</taxon>
        <taxon>Mollusca</taxon>
        <taxon>Bivalvia</taxon>
        <taxon>Autobranchia</taxon>
        <taxon>Heteroconchia</taxon>
        <taxon>Palaeoheterodonta</taxon>
        <taxon>Unionida</taxon>
        <taxon>Unionoidea</taxon>
        <taxon>Unionidae</taxon>
        <taxon>Ambleminae</taxon>
        <taxon>Lampsilini</taxon>
        <taxon>Potamilus</taxon>
    </lineage>
</organism>
<dbReference type="AlphaFoldDB" id="A0AAE0VUL2"/>
<sequence length="499" mass="56032">MDDIRRRRVDSFCGTGYPSVPFVVERNEWMRGRDKECCWMIGEERYRCFNYTVYLQSMQLDSKERLSKARSSLDDFDPLNDMEDYPANLVMSLPVSQQSHQGYIENRQKAYSKISNKFRGNTSKGIKSKPGSSDDSSRAHNSKVLANESRTIIAWDPTVKESHTLKSAYSSSDTVSKTEVSTSSLNVQSENTVTETIADFITNKQITSEDSSGQAVQVEQSSSSGEKSTPMQTSSPNRITEIKNSNISASISNGSDHINYTSSVTDSGSSHVFSPVKLSDQWCCLRGFLSGSRDQVQSLSTCFEKADAFSKLFPHWTRSCDKNFVVCCMAVSEFMTERYGQSDGSNWTYFSGGAIMQQVSFEMDKTTKVQDVWSDHSGGNNRNNSKLIKAGNSKNNHEHRVKSRPDNEETKQTDNMRKSHKQKVQKKTKPVSGKNIQQGSKGEHSHLLNKIVTNNFDIHLWDSVEGKDKSKEEDEEDGGDNDEDDNTNDEGDNTDDDKA</sequence>
<feature type="region of interest" description="Disordered" evidence="1">
    <location>
        <begin position="118"/>
        <end position="145"/>
    </location>
</feature>
<feature type="compositionally biased region" description="Acidic residues" evidence="1">
    <location>
        <begin position="473"/>
        <end position="499"/>
    </location>
</feature>
<feature type="region of interest" description="Disordered" evidence="1">
    <location>
        <begin position="463"/>
        <end position="499"/>
    </location>
</feature>
<feature type="region of interest" description="Disordered" evidence="1">
    <location>
        <begin position="204"/>
        <end position="237"/>
    </location>
</feature>
<evidence type="ECO:0000313" key="2">
    <source>
        <dbReference type="EMBL" id="KAK3590611.1"/>
    </source>
</evidence>
<reference evidence="2" key="2">
    <citation type="journal article" date="2021" name="Genome Biol. Evol.">
        <title>Developing a high-quality reference genome for a parasitic bivalve with doubly uniparental inheritance (Bivalvia: Unionida).</title>
        <authorList>
            <person name="Smith C.H."/>
        </authorList>
    </citation>
    <scope>NUCLEOTIDE SEQUENCE</scope>
    <source>
        <strain evidence="2">CHS0354</strain>
        <tissue evidence="2">Mantle</tissue>
    </source>
</reference>
<feature type="compositionally biased region" description="Polar residues" evidence="1">
    <location>
        <begin position="377"/>
        <end position="386"/>
    </location>
</feature>
<reference evidence="2" key="1">
    <citation type="journal article" date="2021" name="Genome Biol. Evol.">
        <title>A High-Quality Reference Genome for a Parasitic Bivalve with Doubly Uniparental Inheritance (Bivalvia: Unionida).</title>
        <authorList>
            <person name="Smith C.H."/>
        </authorList>
    </citation>
    <scope>NUCLEOTIDE SEQUENCE</scope>
    <source>
        <strain evidence="2">CHS0354</strain>
    </source>
</reference>
<protein>
    <submittedName>
        <fullName evidence="2">Uncharacterized protein</fullName>
    </submittedName>
</protein>
<comment type="caution">
    <text evidence="2">The sequence shown here is derived from an EMBL/GenBank/DDBJ whole genome shotgun (WGS) entry which is preliminary data.</text>
</comment>
<proteinExistence type="predicted"/>
<feature type="compositionally biased region" description="Polar residues" evidence="1">
    <location>
        <begin position="118"/>
        <end position="134"/>
    </location>
</feature>
<gene>
    <name evidence="2" type="ORF">CHS0354_018831</name>
</gene>
<feature type="compositionally biased region" description="Basic residues" evidence="1">
    <location>
        <begin position="418"/>
        <end position="429"/>
    </location>
</feature>
<name>A0AAE0VUL2_9BIVA</name>
<feature type="compositionally biased region" description="Basic and acidic residues" evidence="1">
    <location>
        <begin position="395"/>
        <end position="417"/>
    </location>
</feature>
<evidence type="ECO:0000313" key="3">
    <source>
        <dbReference type="Proteomes" id="UP001195483"/>
    </source>
</evidence>
<dbReference type="Proteomes" id="UP001195483">
    <property type="component" value="Unassembled WGS sequence"/>
</dbReference>
<accession>A0AAE0VUL2</accession>
<reference evidence="2" key="3">
    <citation type="submission" date="2023-05" db="EMBL/GenBank/DDBJ databases">
        <authorList>
            <person name="Smith C.H."/>
        </authorList>
    </citation>
    <scope>NUCLEOTIDE SEQUENCE</scope>
    <source>
        <strain evidence="2">CHS0354</strain>
        <tissue evidence="2">Mantle</tissue>
    </source>
</reference>
<feature type="region of interest" description="Disordered" evidence="1">
    <location>
        <begin position="166"/>
        <end position="185"/>
    </location>
</feature>
<evidence type="ECO:0000256" key="1">
    <source>
        <dbReference type="SAM" id="MobiDB-lite"/>
    </source>
</evidence>
<feature type="region of interest" description="Disordered" evidence="1">
    <location>
        <begin position="372"/>
        <end position="445"/>
    </location>
</feature>
<keyword evidence="3" id="KW-1185">Reference proteome</keyword>